<name>A0A368RSI5_SETIT</name>
<feature type="domain" description="CCHC-type" evidence="2">
    <location>
        <begin position="630"/>
        <end position="646"/>
    </location>
</feature>
<reference evidence="3" key="1">
    <citation type="journal article" date="2012" name="Nat. Biotechnol.">
        <title>Reference genome sequence of the model plant Setaria.</title>
        <authorList>
            <person name="Bennetzen J.L."/>
            <person name="Schmutz J."/>
            <person name="Wang H."/>
            <person name="Percifield R."/>
            <person name="Hawkins J."/>
            <person name="Pontaroli A.C."/>
            <person name="Estep M."/>
            <person name="Feng L."/>
            <person name="Vaughn J.N."/>
            <person name="Grimwood J."/>
            <person name="Jenkins J."/>
            <person name="Barry K."/>
            <person name="Lindquist E."/>
            <person name="Hellsten U."/>
            <person name="Deshpande S."/>
            <person name="Wang X."/>
            <person name="Wu X."/>
            <person name="Mitros T."/>
            <person name="Triplett J."/>
            <person name="Yang X."/>
            <person name="Ye C.Y."/>
            <person name="Mauro-Herrera M."/>
            <person name="Wang L."/>
            <person name="Li P."/>
            <person name="Sharma M."/>
            <person name="Sharma R."/>
            <person name="Ronald P.C."/>
            <person name="Panaud O."/>
            <person name="Kellogg E.A."/>
            <person name="Brutnell T.P."/>
            <person name="Doust A.N."/>
            <person name="Tuskan G.A."/>
            <person name="Rokhsar D."/>
            <person name="Devos K.M."/>
        </authorList>
    </citation>
    <scope>NUCLEOTIDE SEQUENCE [LARGE SCALE GENOMIC DNA]</scope>
    <source>
        <strain evidence="3">Yugu1</strain>
    </source>
</reference>
<feature type="compositionally biased region" description="Basic and acidic residues" evidence="1">
    <location>
        <begin position="262"/>
        <end position="282"/>
    </location>
</feature>
<evidence type="ECO:0000256" key="1">
    <source>
        <dbReference type="SAM" id="MobiDB-lite"/>
    </source>
</evidence>
<dbReference type="EMBL" id="CM003534">
    <property type="protein sequence ID" value="RCV33206.1"/>
    <property type="molecule type" value="Genomic_DNA"/>
</dbReference>
<proteinExistence type="predicted"/>
<dbReference type="InterPro" id="IPR001878">
    <property type="entry name" value="Znf_CCHC"/>
</dbReference>
<accession>A0A368RSI5</accession>
<gene>
    <name evidence="3" type="ORF">SETIT_7G064400v2</name>
</gene>
<reference evidence="3" key="2">
    <citation type="submission" date="2015-07" db="EMBL/GenBank/DDBJ databases">
        <authorList>
            <person name="Noorani M."/>
        </authorList>
    </citation>
    <scope>NUCLEOTIDE SEQUENCE</scope>
    <source>
        <strain evidence="3">Yugu1</strain>
    </source>
</reference>
<organism evidence="3">
    <name type="scientific">Setaria italica</name>
    <name type="common">Foxtail millet</name>
    <name type="synonym">Panicum italicum</name>
    <dbReference type="NCBI Taxonomy" id="4555"/>
    <lineage>
        <taxon>Eukaryota</taxon>
        <taxon>Viridiplantae</taxon>
        <taxon>Streptophyta</taxon>
        <taxon>Embryophyta</taxon>
        <taxon>Tracheophyta</taxon>
        <taxon>Spermatophyta</taxon>
        <taxon>Magnoliopsida</taxon>
        <taxon>Liliopsida</taxon>
        <taxon>Poales</taxon>
        <taxon>Poaceae</taxon>
        <taxon>PACMAD clade</taxon>
        <taxon>Panicoideae</taxon>
        <taxon>Panicodae</taxon>
        <taxon>Paniceae</taxon>
        <taxon>Cenchrinae</taxon>
        <taxon>Setaria</taxon>
    </lineage>
</organism>
<sequence length="725" mass="86372">MEISESLSRRDKSLQLINKDIKPLSFMDRLKGGCDDIENLEEMIDVARDLERYQRDTLRKIRPQQIYQMGWFENKNGLYRISREVELSVLTEPVQLRIVSKQFENRLKYSGYKYIHQGISEERAGEEWNISALIEPKILKQPKDYVSYENSKGKTSIRFVNYKERSLDDLEVSTSESNIEEARSHSVCEFMEKLDIDTEIKHYEKKLSKVQDEYNTSMICEWSAIREKKLYFRRELYRLNKIKKERELNNKRINMPIIKHEPTSQHVSDKNRNEELYNKDTTIEAMDIDPSPSKRRREQERDIKIEGETDRPSKKPGNWPPEKEEPTYTYIPGQYKHSGSKRREFERTVQFQNYRRDGAILNLAAHDPIDWPNIISIWKSLIVQKYIQNQHNIGSRVEDMITYLETFLGESVKVLWEQWVETYPHYYEELKRAGSNPYNFANIISSIVIDEDPELGYTALQNERLKKIEKLTLTNWEGIKEFSQHYLYNATTAKQGYNKSIVERYFNKLPDPLGSMIFEEYKKESNGREYNISQAITFVFKQLRKICTSIQAQRSMKQSDYNFCNKIVQIPLTYGEEKYRNKKYPKNYKKGNVKTKKRYFLRRSDNRAPFLHKRNIRRYNPRKNYDSTCRCFICNSPDHLSKTCPNKDKKRYSNKQEEQEKVLIIDSVNENILVCDDDIMDDESIYSIIETDEIEYNEEDESSDEEINLIEELAGLKIEMMDQII</sequence>
<dbReference type="GO" id="GO:0008270">
    <property type="term" value="F:zinc ion binding"/>
    <property type="evidence" value="ECO:0007669"/>
    <property type="project" value="InterPro"/>
</dbReference>
<feature type="compositionally biased region" description="Basic and acidic residues" evidence="1">
    <location>
        <begin position="297"/>
        <end position="313"/>
    </location>
</feature>
<dbReference type="SMART" id="SM00343">
    <property type="entry name" value="ZnF_C2HC"/>
    <property type="match status" value="1"/>
</dbReference>
<evidence type="ECO:0000313" key="3">
    <source>
        <dbReference type="EMBL" id="RCV33206.1"/>
    </source>
</evidence>
<protein>
    <recommendedName>
        <fullName evidence="2">CCHC-type domain-containing protein</fullName>
    </recommendedName>
</protein>
<evidence type="ECO:0000259" key="2">
    <source>
        <dbReference type="SMART" id="SM00343"/>
    </source>
</evidence>
<dbReference type="Pfam" id="PF22909">
    <property type="entry name" value="Caulimovir_coat_dom"/>
    <property type="match status" value="1"/>
</dbReference>
<feature type="region of interest" description="Disordered" evidence="1">
    <location>
        <begin position="262"/>
        <end position="342"/>
    </location>
</feature>
<dbReference type="AlphaFoldDB" id="A0A368RSI5"/>
<dbReference type="GO" id="GO:0003676">
    <property type="term" value="F:nucleic acid binding"/>
    <property type="evidence" value="ECO:0007669"/>
    <property type="project" value="InterPro"/>
</dbReference>
<dbReference type="OrthoDB" id="647769at2759"/>